<dbReference type="SUPFAM" id="SSF56349">
    <property type="entry name" value="DNA breaking-rejoining enzymes"/>
    <property type="match status" value="1"/>
</dbReference>
<dbReference type="PANTHER" id="PTHR30349">
    <property type="entry name" value="PHAGE INTEGRASE-RELATED"/>
    <property type="match status" value="1"/>
</dbReference>
<dbReference type="Gene3D" id="1.10.443.10">
    <property type="entry name" value="Intergrase catalytic core"/>
    <property type="match status" value="1"/>
</dbReference>
<evidence type="ECO:0000256" key="3">
    <source>
        <dbReference type="ARBA" id="ARBA00023125"/>
    </source>
</evidence>
<keyword evidence="2" id="KW-0229">DNA integration</keyword>
<gene>
    <name evidence="6" type="primary">xerC_2</name>
    <name evidence="6" type="ORF">RHAB21_03436</name>
</gene>
<proteinExistence type="inferred from homology"/>
<evidence type="ECO:0000313" key="7">
    <source>
        <dbReference type="Proteomes" id="UP000601041"/>
    </source>
</evidence>
<accession>A0ABM8PRD7</accession>
<dbReference type="InterPro" id="IPR050090">
    <property type="entry name" value="Tyrosine_recombinase_XerCD"/>
</dbReference>
<sequence>MAKRINRALSFDKWPSLDQQLFRAAHPQGDIFDIGTNSHLSARTVYARRSSYGQFLMILMRERADQLVLQPHERVTPENLELCLLCLRRNCTEHTVANFLQRLYLVVRSMYPRLDWRWMQSAQRSVQRSARPLRHREVLSHELYAVGLRLTEVAKKDVAEGGAPTLKSAEMLRDGLMIALLAEQPMRRGELASLSITEHLSNIGDRFVLNLPPELVKCGAARHYRVSQRLSNIIRLYLLHFRPLFPNATEHAGMWPYKDRPMTDKMIRRCVRRHTAKALGYAVTPHRFRNAAATFTSVVDPKNIRMAKDLLGHSSLFVTEQHYVDGSRSRLAGRQHAEAWATLLNRLEAHNANKLMR</sequence>
<evidence type="ECO:0000256" key="4">
    <source>
        <dbReference type="ARBA" id="ARBA00023172"/>
    </source>
</evidence>
<evidence type="ECO:0000256" key="2">
    <source>
        <dbReference type="ARBA" id="ARBA00022908"/>
    </source>
</evidence>
<dbReference type="InterPro" id="IPR013762">
    <property type="entry name" value="Integrase-like_cat_sf"/>
</dbReference>
<evidence type="ECO:0000259" key="5">
    <source>
        <dbReference type="PROSITE" id="PS51898"/>
    </source>
</evidence>
<evidence type="ECO:0000313" key="6">
    <source>
        <dbReference type="EMBL" id="CAD7044382.1"/>
    </source>
</evidence>
<dbReference type="InterPro" id="IPR002104">
    <property type="entry name" value="Integrase_catalytic"/>
</dbReference>
<protein>
    <submittedName>
        <fullName evidence="6">Tyrosine recombinase XerC</fullName>
    </submittedName>
</protein>
<keyword evidence="3" id="KW-0238">DNA-binding</keyword>
<dbReference type="Proteomes" id="UP000601041">
    <property type="component" value="Unassembled WGS sequence"/>
</dbReference>
<comment type="caution">
    <text evidence="6">The sequence shown here is derived from an EMBL/GenBank/DDBJ whole genome shotgun (WGS) entry which is preliminary data.</text>
</comment>
<dbReference type="InterPro" id="IPR011010">
    <property type="entry name" value="DNA_brk_join_enz"/>
</dbReference>
<name>A0ABM8PRD7_9HYPH</name>
<reference evidence="6 7" key="1">
    <citation type="submission" date="2020-11" db="EMBL/GenBank/DDBJ databases">
        <authorList>
            <person name="Lassalle F."/>
        </authorList>
    </citation>
    <scope>NUCLEOTIDE SEQUENCE [LARGE SCALE GENOMIC DNA]</scope>
    <source>
        <strain evidence="6 7">AB21</strain>
    </source>
</reference>
<comment type="similarity">
    <text evidence="1">Belongs to the 'phage' integrase family.</text>
</comment>
<feature type="domain" description="Tyr recombinase" evidence="5">
    <location>
        <begin position="134"/>
        <end position="336"/>
    </location>
</feature>
<dbReference type="PANTHER" id="PTHR30349:SF41">
    <property type="entry name" value="INTEGRASE_RECOMBINASE PROTEIN MJ0367-RELATED"/>
    <property type="match status" value="1"/>
</dbReference>
<dbReference type="EMBL" id="CABFWE030000007">
    <property type="protein sequence ID" value="CAD7044382.1"/>
    <property type="molecule type" value="Genomic_DNA"/>
</dbReference>
<keyword evidence="4" id="KW-0233">DNA recombination</keyword>
<evidence type="ECO:0000256" key="1">
    <source>
        <dbReference type="ARBA" id="ARBA00008857"/>
    </source>
</evidence>
<dbReference type="Pfam" id="PF00589">
    <property type="entry name" value="Phage_integrase"/>
    <property type="match status" value="1"/>
</dbReference>
<keyword evidence="7" id="KW-1185">Reference proteome</keyword>
<organism evidence="6 7">
    <name type="scientific">Pseudorhizobium halotolerans</name>
    <dbReference type="NCBI Taxonomy" id="1233081"/>
    <lineage>
        <taxon>Bacteria</taxon>
        <taxon>Pseudomonadati</taxon>
        <taxon>Pseudomonadota</taxon>
        <taxon>Alphaproteobacteria</taxon>
        <taxon>Hyphomicrobiales</taxon>
        <taxon>Rhizobiaceae</taxon>
        <taxon>Rhizobium/Agrobacterium group</taxon>
        <taxon>Pseudorhizobium</taxon>
    </lineage>
</organism>
<dbReference type="CDD" id="cd00397">
    <property type="entry name" value="DNA_BRE_C"/>
    <property type="match status" value="1"/>
</dbReference>
<dbReference type="PROSITE" id="PS51898">
    <property type="entry name" value="TYR_RECOMBINASE"/>
    <property type="match status" value="1"/>
</dbReference>